<accession>A0ABQ3XNY2</accession>
<reference evidence="2 3" key="1">
    <citation type="submission" date="2021-01" db="EMBL/GenBank/DDBJ databases">
        <title>Whole genome shotgun sequence of Actinoplanes couchii NBRC 106145.</title>
        <authorList>
            <person name="Komaki H."/>
            <person name="Tamura T."/>
        </authorList>
    </citation>
    <scope>NUCLEOTIDE SEQUENCE [LARGE SCALE GENOMIC DNA]</scope>
    <source>
        <strain evidence="2 3">NBRC 106145</strain>
    </source>
</reference>
<protein>
    <recommendedName>
        <fullName evidence="1">WDGH domain-containing protein</fullName>
    </recommendedName>
</protein>
<dbReference type="Pfam" id="PF25311">
    <property type="entry name" value="WDGH"/>
    <property type="match status" value="1"/>
</dbReference>
<evidence type="ECO:0000259" key="1">
    <source>
        <dbReference type="Pfam" id="PF25311"/>
    </source>
</evidence>
<gene>
    <name evidence="2" type="ORF">Aco03nite_085890</name>
</gene>
<evidence type="ECO:0000313" key="2">
    <source>
        <dbReference type="EMBL" id="GID60185.1"/>
    </source>
</evidence>
<dbReference type="EMBL" id="BOMG01000105">
    <property type="protein sequence ID" value="GID60185.1"/>
    <property type="molecule type" value="Genomic_DNA"/>
</dbReference>
<organism evidence="2 3">
    <name type="scientific">Actinoplanes couchii</name>
    <dbReference type="NCBI Taxonomy" id="403638"/>
    <lineage>
        <taxon>Bacteria</taxon>
        <taxon>Bacillati</taxon>
        <taxon>Actinomycetota</taxon>
        <taxon>Actinomycetes</taxon>
        <taxon>Micromonosporales</taxon>
        <taxon>Micromonosporaceae</taxon>
        <taxon>Actinoplanes</taxon>
    </lineage>
</organism>
<feature type="domain" description="WDGH" evidence="1">
    <location>
        <begin position="5"/>
        <end position="106"/>
    </location>
</feature>
<evidence type="ECO:0000313" key="3">
    <source>
        <dbReference type="Proteomes" id="UP000612282"/>
    </source>
</evidence>
<keyword evidence="3" id="KW-1185">Reference proteome</keyword>
<dbReference type="RefSeq" id="WP_203806980.1">
    <property type="nucleotide sequence ID" value="NZ_BAAAQE010000105.1"/>
</dbReference>
<dbReference type="InterPro" id="IPR057362">
    <property type="entry name" value="WDGH"/>
</dbReference>
<comment type="caution">
    <text evidence="2">The sequence shown here is derived from an EMBL/GenBank/DDBJ whole genome shotgun (WGS) entry which is preliminary data.</text>
</comment>
<sequence>MTDSGSISDGFHTFDELYEFRRLYHAYAARAWLSDGYPVIRSWRHHDGEPCFGGGWFIVVAQLPTGQVSNHYRSASWSLFDHVPEVETAPVWDGHTTADVASRLRALLAAGR</sequence>
<dbReference type="Proteomes" id="UP000612282">
    <property type="component" value="Unassembled WGS sequence"/>
</dbReference>
<proteinExistence type="predicted"/>
<name>A0ABQ3XNY2_9ACTN</name>